<keyword evidence="2" id="KW-1185">Reference proteome</keyword>
<evidence type="ECO:0000313" key="1">
    <source>
        <dbReference type="EMBL" id="KAK6495884.1"/>
    </source>
</evidence>
<reference evidence="1 2" key="1">
    <citation type="submission" date="2023-08" db="EMBL/GenBank/DDBJ databases">
        <authorList>
            <person name="Palmer J.M."/>
        </authorList>
    </citation>
    <scope>NUCLEOTIDE SEQUENCE [LARGE SCALE GENOMIC DNA]</scope>
    <source>
        <strain evidence="1 2">TWF481</strain>
    </source>
</reference>
<accession>A0AAV9VTV1</accession>
<comment type="caution">
    <text evidence="1">The sequence shown here is derived from an EMBL/GenBank/DDBJ whole genome shotgun (WGS) entry which is preliminary data.</text>
</comment>
<proteinExistence type="predicted"/>
<name>A0AAV9VTV1_9PEZI</name>
<gene>
    <name evidence="1" type="ORF">TWF481_002929</name>
</gene>
<dbReference type="EMBL" id="JAVHJL010000012">
    <property type="protein sequence ID" value="KAK6495884.1"/>
    <property type="molecule type" value="Genomic_DNA"/>
</dbReference>
<dbReference type="AlphaFoldDB" id="A0AAV9VTV1"/>
<protein>
    <submittedName>
        <fullName evidence="1">Uncharacterized protein</fullName>
    </submittedName>
</protein>
<dbReference type="Proteomes" id="UP001370758">
    <property type="component" value="Unassembled WGS sequence"/>
</dbReference>
<sequence length="226" mass="25931">MEKPPPPPKKAGSLLSTWWDVLDRNSLQRIGVFRIPSKRFKQGKQYTCLDLSFYPSVGTIDLINISGLSQQFGISFPREVAWHDNFIVHCTKLLKQQGFIQFLIFDICAGLQDINEDSLPTPMDFRKRLEGCLQRQGLRWETNAASNVIKAFIQQKCLKITLLYRSVDLEDDTVAQLLAEYLPAFEVKHVVDQLRRLPCLIGYAQKVSKMNIAAQLRRVRAEFNMG</sequence>
<evidence type="ECO:0000313" key="2">
    <source>
        <dbReference type="Proteomes" id="UP001370758"/>
    </source>
</evidence>
<organism evidence="1 2">
    <name type="scientific">Arthrobotrys musiformis</name>
    <dbReference type="NCBI Taxonomy" id="47236"/>
    <lineage>
        <taxon>Eukaryota</taxon>
        <taxon>Fungi</taxon>
        <taxon>Dikarya</taxon>
        <taxon>Ascomycota</taxon>
        <taxon>Pezizomycotina</taxon>
        <taxon>Orbiliomycetes</taxon>
        <taxon>Orbiliales</taxon>
        <taxon>Orbiliaceae</taxon>
        <taxon>Arthrobotrys</taxon>
    </lineage>
</organism>